<reference evidence="3" key="1">
    <citation type="journal article" date="2020" name="Fungal Divers.">
        <title>Resolving the Mortierellaceae phylogeny through synthesis of multi-gene phylogenetics and phylogenomics.</title>
        <authorList>
            <person name="Vandepol N."/>
            <person name="Liber J."/>
            <person name="Desiro A."/>
            <person name="Na H."/>
            <person name="Kennedy M."/>
            <person name="Barry K."/>
            <person name="Grigoriev I.V."/>
            <person name="Miller A.N."/>
            <person name="O'Donnell K."/>
            <person name="Stajich J.E."/>
            <person name="Bonito G."/>
        </authorList>
    </citation>
    <scope>NUCLEOTIDE SEQUENCE</scope>
    <source>
        <strain evidence="3">NRRL 28262</strain>
    </source>
</reference>
<feature type="compositionally biased region" description="Basic and acidic residues" evidence="1">
    <location>
        <begin position="552"/>
        <end position="563"/>
    </location>
</feature>
<dbReference type="AlphaFoldDB" id="A0AAD4D9S2"/>
<evidence type="ECO:0000256" key="2">
    <source>
        <dbReference type="SAM" id="Phobius"/>
    </source>
</evidence>
<feature type="compositionally biased region" description="Polar residues" evidence="1">
    <location>
        <begin position="520"/>
        <end position="529"/>
    </location>
</feature>
<name>A0AAD4D9S2_9FUNG</name>
<dbReference type="Proteomes" id="UP001194580">
    <property type="component" value="Unassembled WGS sequence"/>
</dbReference>
<dbReference type="EMBL" id="JAAAIL010001172">
    <property type="protein sequence ID" value="KAG0271325.1"/>
    <property type="molecule type" value="Genomic_DNA"/>
</dbReference>
<keyword evidence="2" id="KW-0472">Membrane</keyword>
<sequence length="571" mass="62399">MGLIDLDCIATSPDGTSLYGIGNAQNEEGGTTTLIYKSIENPTDVSSMTWFKIGEDRYSPRFFRSDSAYDPWYKYSRFGNVDCAVSSSGDFTAFFHNSEFAALGNARPVPMGIQVKEKFGVRRVSGFSMYGWTNHPLHQSFYIEKDGVETAVHAVMDQAASVIRFGVVDPKENLLKLAAVWKLADGKFMVGDLTDHIPMKGRPELNSGDDLTPPDKRHMVFSNNTLYLYSDATGIISSFPFPSPHTFLTQRDTIQASPAPTDKSTVSKFFRGTRQGASYLGWLSRTYNSAIDADSTTRTFTVKSTTLDLSQVPIPAKITLSANNTITRSTTMRDGTSAFGNMNFLYGMGGQLQGQQPFVVSLNVDGYAGITIGGPSTGNITSPQNSTLVTEGIQDSDYRSPFRNYHDQVMPDTEIPRGSMPPMSIFGIAVGVFFLLLLSLYPMSRINTWLEVIRQYNEKEANAARKESSHELSNLSRNDGEPPGYNNDDPGTGGSSRSGARNGPRGGGGGGGEERVPFMASSSGNSTVHSFMEGLGLSRHPRPTVSTTAADNDNHDFDEETRRFQVVTHTQ</sequence>
<proteinExistence type="predicted"/>
<evidence type="ECO:0008006" key="5">
    <source>
        <dbReference type="Google" id="ProtNLM"/>
    </source>
</evidence>
<feature type="transmembrane region" description="Helical" evidence="2">
    <location>
        <begin position="423"/>
        <end position="441"/>
    </location>
</feature>
<keyword evidence="4" id="KW-1185">Reference proteome</keyword>
<comment type="caution">
    <text evidence="3">The sequence shown here is derived from an EMBL/GenBank/DDBJ whole genome shotgun (WGS) entry which is preliminary data.</text>
</comment>
<keyword evidence="2" id="KW-0812">Transmembrane</keyword>
<evidence type="ECO:0000313" key="3">
    <source>
        <dbReference type="EMBL" id="KAG0271325.1"/>
    </source>
</evidence>
<keyword evidence="2" id="KW-1133">Transmembrane helix</keyword>
<evidence type="ECO:0000256" key="1">
    <source>
        <dbReference type="SAM" id="MobiDB-lite"/>
    </source>
</evidence>
<gene>
    <name evidence="3" type="ORF">BGZ95_000878</name>
</gene>
<accession>A0AAD4D9S2</accession>
<organism evidence="3 4">
    <name type="scientific">Linnemannia exigua</name>
    <dbReference type="NCBI Taxonomy" id="604196"/>
    <lineage>
        <taxon>Eukaryota</taxon>
        <taxon>Fungi</taxon>
        <taxon>Fungi incertae sedis</taxon>
        <taxon>Mucoromycota</taxon>
        <taxon>Mortierellomycotina</taxon>
        <taxon>Mortierellomycetes</taxon>
        <taxon>Mortierellales</taxon>
        <taxon>Mortierellaceae</taxon>
        <taxon>Linnemannia</taxon>
    </lineage>
</organism>
<feature type="region of interest" description="Disordered" evidence="1">
    <location>
        <begin position="464"/>
        <end position="571"/>
    </location>
</feature>
<evidence type="ECO:0000313" key="4">
    <source>
        <dbReference type="Proteomes" id="UP001194580"/>
    </source>
</evidence>
<protein>
    <recommendedName>
        <fullName evidence="5">Transmembrane protein</fullName>
    </recommendedName>
</protein>